<evidence type="ECO:0000256" key="1">
    <source>
        <dbReference type="SAM" id="Coils"/>
    </source>
</evidence>
<dbReference type="RefSeq" id="WP_068556184.1">
    <property type="nucleotide sequence ID" value="NZ_LOEE01000032.1"/>
</dbReference>
<feature type="transmembrane region" description="Helical" evidence="2">
    <location>
        <begin position="362"/>
        <end position="380"/>
    </location>
</feature>
<feature type="transmembrane region" description="Helical" evidence="2">
    <location>
        <begin position="321"/>
        <end position="350"/>
    </location>
</feature>
<evidence type="ECO:0000256" key="2">
    <source>
        <dbReference type="SAM" id="Phobius"/>
    </source>
</evidence>
<dbReference type="Proteomes" id="UP000070456">
    <property type="component" value="Unassembled WGS sequence"/>
</dbReference>
<accession>A0A140L4W5</accession>
<keyword evidence="1" id="KW-0175">Coiled coil</keyword>
<dbReference type="NCBIfam" id="TIGR02675">
    <property type="entry name" value="tape_meas_nterm"/>
    <property type="match status" value="1"/>
</dbReference>
<dbReference type="OrthoDB" id="1677957at2"/>
<evidence type="ECO:0000259" key="3">
    <source>
        <dbReference type="Pfam" id="PF20155"/>
    </source>
</evidence>
<comment type="caution">
    <text evidence="4">The sequence shown here is derived from an EMBL/GenBank/DDBJ whole genome shotgun (WGS) entry which is preliminary data.</text>
</comment>
<dbReference type="STRING" id="520762.AN619_15860"/>
<dbReference type="EMBL" id="LOEE01000032">
    <property type="protein sequence ID" value="KXG75590.1"/>
    <property type="molecule type" value="Genomic_DNA"/>
</dbReference>
<keyword evidence="2" id="KW-0472">Membrane</keyword>
<dbReference type="InterPro" id="IPR013491">
    <property type="entry name" value="Tape_meas_N"/>
</dbReference>
<name>A0A140L4W5_9FIRM</name>
<reference evidence="4 5" key="1">
    <citation type="submission" date="2015-12" db="EMBL/GenBank/DDBJ databases">
        <title>Draft genome sequence of the thermoanaerobe Thermotalea metallivorans, an isolate from the runoff channel of the Great Artesian Basin, Australia.</title>
        <authorList>
            <person name="Patel B.K."/>
        </authorList>
    </citation>
    <scope>NUCLEOTIDE SEQUENCE [LARGE SCALE GENOMIC DNA]</scope>
    <source>
        <strain evidence="4 5">B2-1</strain>
    </source>
</reference>
<feature type="coiled-coil region" evidence="1">
    <location>
        <begin position="48"/>
        <end position="85"/>
    </location>
</feature>
<evidence type="ECO:0000313" key="4">
    <source>
        <dbReference type="EMBL" id="KXG75590.1"/>
    </source>
</evidence>
<proteinExistence type="predicted"/>
<keyword evidence="2" id="KW-1133">Transmembrane helix</keyword>
<sequence>MATIRTAIQIHDGMTPGLRSITNALNMTISSFEALQTASGNAIDTASIQAARTELNRAELAFNEIEQQIREANQAQQQFNNDIRNGQGAADGLLGKLKSVTMSIGAAFGAKKIIELTDSMTSTNARLDLMNDGLQTTEELQNMILESANASRVAYMDTAAAVSKLGIMAKDAFSSNAEIVAFTELMNKNFAIGGASIQEQTAAMYQLTQAMAAGKLQGDEFRSIMENAPLLAQSIAEYMGKSVGELKDMSAEGLITADIIKNAMFASADETNAKFAEMPMTIGQIGTVVGNTLLQTFEPVLQGIGRGAQWIYDNWSTLEPIFWGLTAAVGAYAVGLGIQTVATWIATGAAKAFFTTLMSNPLFWIALAVGVVIAAIYRWVQSVGGLEIAWKICMNGILTAWDWVKIGFFTGVYWVLDLWDKLKFGIMTASVGIQNFMGDMKANVLTILQNMVNGAIGIINNFINLLNKIPGVSISAIQEVTFGTTAQMENDAAKRAREADLQNYRNQLEAGMAARDAALERMKSDAWDAAAKRQAEISAAQAANAAKAAQDNDFLSIFNNAEAMKNLADTAANTAKMANSMEMSEETLEYMRDLAEQEVINRFTTAEIKIEMGGITNNVSKDTDLDGIIDYLAEGLYEAMQVAAEGVHL</sequence>
<keyword evidence="5" id="KW-1185">Reference proteome</keyword>
<gene>
    <name evidence="4" type="ORF">AN619_15860</name>
</gene>
<dbReference type="Pfam" id="PF20155">
    <property type="entry name" value="TMP_3"/>
    <property type="match status" value="1"/>
</dbReference>
<feature type="transmembrane region" description="Helical" evidence="2">
    <location>
        <begin position="400"/>
        <end position="419"/>
    </location>
</feature>
<dbReference type="AlphaFoldDB" id="A0A140L4W5"/>
<evidence type="ECO:0000313" key="5">
    <source>
        <dbReference type="Proteomes" id="UP000070456"/>
    </source>
</evidence>
<organism evidence="4 5">
    <name type="scientific">Thermotalea metallivorans</name>
    <dbReference type="NCBI Taxonomy" id="520762"/>
    <lineage>
        <taxon>Bacteria</taxon>
        <taxon>Bacillati</taxon>
        <taxon>Bacillota</taxon>
        <taxon>Clostridia</taxon>
        <taxon>Peptostreptococcales</taxon>
        <taxon>Thermotaleaceae</taxon>
        <taxon>Thermotalea</taxon>
    </lineage>
</organism>
<feature type="domain" description="Tape measure protein N-terminal" evidence="3">
    <location>
        <begin position="111"/>
        <end position="296"/>
    </location>
</feature>
<keyword evidence="2" id="KW-0812">Transmembrane</keyword>
<dbReference type="PATRIC" id="fig|520762.4.peg.1760"/>
<protein>
    <recommendedName>
        <fullName evidence="3">Tape measure protein N-terminal domain-containing protein</fullName>
    </recommendedName>
</protein>